<dbReference type="InterPro" id="IPR051361">
    <property type="entry name" value="ThrE/Ser_Exporter"/>
</dbReference>
<keyword evidence="2" id="KW-1133">Transmembrane helix</keyword>
<evidence type="ECO:0000313" key="5">
    <source>
        <dbReference type="Proteomes" id="UP000609879"/>
    </source>
</evidence>
<dbReference type="PANTHER" id="PTHR31082:SF4">
    <property type="entry name" value="PHEROMONE-REGULATED MEMBRANE PROTEIN 10"/>
    <property type="match status" value="1"/>
</dbReference>
<keyword evidence="2" id="KW-0472">Membrane</keyword>
<feature type="transmembrane region" description="Helical" evidence="2">
    <location>
        <begin position="127"/>
        <end position="143"/>
    </location>
</feature>
<dbReference type="PANTHER" id="PTHR31082">
    <property type="entry name" value="PHEROMONE-REGULATED MEMBRANE PROTEIN 10"/>
    <property type="match status" value="1"/>
</dbReference>
<accession>A0ABQ3YH47</accession>
<sequence>MDLLGPLVEWLLRGSFEGTVRSERIVREVAARYGYSVEVTFLADSALLTVDGRACSYAREPGVPPLDQVTAFKALLADLGELSEAEAAKRLAEIQRMPPRWNKGWQVAGLVLFSVGFGISVQATWQQVGVSAITGLLVGLLVVSGRMRLLQPFVASILVTVVVLWLYDRGTLDGGPIQLIVPALFYFIPGDAISAAALELADNRMTAGAARLVYSFVALLVLAFGALVATVLLQMPPSVLFDVTVPGNLGPFEVWGGWVLFALGVMFVFQMAPRDFPWALGLILLTAAAAELATRAFGDPFGTFAGAVVMTVVALRLGRRRGLPPAYVLYLGAFYVLTPGSHGLRGLESWIGGHPIQGVGGVADMVSLLVAIAVGMLVGATVTRKG</sequence>
<comment type="caution">
    <text evidence="4">The sequence shown here is derived from an EMBL/GenBank/DDBJ whole genome shotgun (WGS) entry which is preliminary data.</text>
</comment>
<reference evidence="4 5" key="1">
    <citation type="submission" date="2021-01" db="EMBL/GenBank/DDBJ databases">
        <title>Whole genome shotgun sequence of Actinoplanes deccanensis NBRC 13994.</title>
        <authorList>
            <person name="Komaki H."/>
            <person name="Tamura T."/>
        </authorList>
    </citation>
    <scope>NUCLEOTIDE SEQUENCE [LARGE SCALE GENOMIC DNA]</scope>
    <source>
        <strain evidence="4 5">NBRC 13994</strain>
    </source>
</reference>
<feature type="transmembrane region" description="Helical" evidence="2">
    <location>
        <begin position="252"/>
        <end position="269"/>
    </location>
</feature>
<protein>
    <recommendedName>
        <fullName evidence="3">Threonine/serine exporter-like N-terminal domain-containing protein</fullName>
    </recommendedName>
</protein>
<keyword evidence="5" id="KW-1185">Reference proteome</keyword>
<feature type="transmembrane region" description="Helical" evidence="2">
    <location>
        <begin position="300"/>
        <end position="318"/>
    </location>
</feature>
<gene>
    <name evidence="4" type="ORF">Ade02nite_79570</name>
</gene>
<evidence type="ECO:0000256" key="1">
    <source>
        <dbReference type="ARBA" id="ARBA00034125"/>
    </source>
</evidence>
<feature type="transmembrane region" description="Helical" evidence="2">
    <location>
        <begin position="150"/>
        <end position="167"/>
    </location>
</feature>
<dbReference type="Proteomes" id="UP000609879">
    <property type="component" value="Unassembled WGS sequence"/>
</dbReference>
<dbReference type="EMBL" id="BOMI01000165">
    <property type="protein sequence ID" value="GID79316.1"/>
    <property type="molecule type" value="Genomic_DNA"/>
</dbReference>
<comment type="similarity">
    <text evidence="1">Belongs to the ThrE exporter (TC 2.A.79) family.</text>
</comment>
<dbReference type="InterPro" id="IPR010619">
    <property type="entry name" value="ThrE-like_N"/>
</dbReference>
<feature type="transmembrane region" description="Helical" evidence="2">
    <location>
        <begin position="365"/>
        <end position="383"/>
    </location>
</feature>
<feature type="transmembrane region" description="Helical" evidence="2">
    <location>
        <begin position="327"/>
        <end position="345"/>
    </location>
</feature>
<feature type="transmembrane region" description="Helical" evidence="2">
    <location>
        <begin position="276"/>
        <end position="294"/>
    </location>
</feature>
<evidence type="ECO:0000259" key="3">
    <source>
        <dbReference type="Pfam" id="PF06738"/>
    </source>
</evidence>
<feature type="transmembrane region" description="Helical" evidence="2">
    <location>
        <begin position="212"/>
        <end position="232"/>
    </location>
</feature>
<dbReference type="Pfam" id="PF06738">
    <property type="entry name" value="ThrE"/>
    <property type="match status" value="1"/>
</dbReference>
<feature type="transmembrane region" description="Helical" evidence="2">
    <location>
        <begin position="179"/>
        <end position="200"/>
    </location>
</feature>
<evidence type="ECO:0000313" key="4">
    <source>
        <dbReference type="EMBL" id="GID79316.1"/>
    </source>
</evidence>
<keyword evidence="2" id="KW-0812">Transmembrane</keyword>
<evidence type="ECO:0000256" key="2">
    <source>
        <dbReference type="SAM" id="Phobius"/>
    </source>
</evidence>
<organism evidence="4 5">
    <name type="scientific">Paractinoplanes deccanensis</name>
    <dbReference type="NCBI Taxonomy" id="113561"/>
    <lineage>
        <taxon>Bacteria</taxon>
        <taxon>Bacillati</taxon>
        <taxon>Actinomycetota</taxon>
        <taxon>Actinomycetes</taxon>
        <taxon>Micromonosporales</taxon>
        <taxon>Micromonosporaceae</taxon>
        <taxon>Paractinoplanes</taxon>
    </lineage>
</organism>
<feature type="domain" description="Threonine/serine exporter-like N-terminal" evidence="3">
    <location>
        <begin position="19"/>
        <end position="232"/>
    </location>
</feature>
<dbReference type="RefSeq" id="WP_203775326.1">
    <property type="nucleotide sequence ID" value="NZ_BAAABO010000011.1"/>
</dbReference>
<proteinExistence type="inferred from homology"/>
<name>A0ABQ3YH47_9ACTN</name>